<name>A0AAD4I516_9PLEO</name>
<feature type="region of interest" description="Disordered" evidence="1">
    <location>
        <begin position="75"/>
        <end position="103"/>
    </location>
</feature>
<dbReference type="AlphaFoldDB" id="A0AAD4I516"/>
<evidence type="ECO:0000313" key="2">
    <source>
        <dbReference type="EMBL" id="KAG9186028.1"/>
    </source>
</evidence>
<dbReference type="EMBL" id="JAANER010000009">
    <property type="protein sequence ID" value="KAG9186028.1"/>
    <property type="molecule type" value="Genomic_DNA"/>
</dbReference>
<feature type="region of interest" description="Disordered" evidence="1">
    <location>
        <begin position="1"/>
        <end position="60"/>
    </location>
</feature>
<feature type="compositionally biased region" description="Low complexity" evidence="1">
    <location>
        <begin position="23"/>
        <end position="35"/>
    </location>
</feature>
<dbReference type="Proteomes" id="UP001199106">
    <property type="component" value="Unassembled WGS sequence"/>
</dbReference>
<comment type="caution">
    <text evidence="2">The sequence shown here is derived from an EMBL/GenBank/DDBJ whole genome shotgun (WGS) entry which is preliminary data.</text>
</comment>
<gene>
    <name evidence="2" type="ORF">G6011_02584</name>
</gene>
<proteinExistence type="predicted"/>
<keyword evidence="3" id="KW-1185">Reference proteome</keyword>
<protein>
    <submittedName>
        <fullName evidence="2">Uncharacterized protein</fullName>
    </submittedName>
</protein>
<organism evidence="2 3">
    <name type="scientific">Alternaria panax</name>
    <dbReference type="NCBI Taxonomy" id="48097"/>
    <lineage>
        <taxon>Eukaryota</taxon>
        <taxon>Fungi</taxon>
        <taxon>Dikarya</taxon>
        <taxon>Ascomycota</taxon>
        <taxon>Pezizomycotina</taxon>
        <taxon>Dothideomycetes</taxon>
        <taxon>Pleosporomycetidae</taxon>
        <taxon>Pleosporales</taxon>
        <taxon>Pleosporineae</taxon>
        <taxon>Pleosporaceae</taxon>
        <taxon>Alternaria</taxon>
        <taxon>Alternaria sect. Panax</taxon>
    </lineage>
</organism>
<feature type="compositionally biased region" description="Low complexity" evidence="1">
    <location>
        <begin position="86"/>
        <end position="103"/>
    </location>
</feature>
<feature type="compositionally biased region" description="Basic residues" evidence="1">
    <location>
        <begin position="10"/>
        <end position="22"/>
    </location>
</feature>
<accession>A0AAD4I516</accession>
<feature type="region of interest" description="Disordered" evidence="1">
    <location>
        <begin position="200"/>
        <end position="223"/>
    </location>
</feature>
<evidence type="ECO:0000256" key="1">
    <source>
        <dbReference type="SAM" id="MobiDB-lite"/>
    </source>
</evidence>
<reference evidence="2" key="1">
    <citation type="submission" date="2021-07" db="EMBL/GenBank/DDBJ databases">
        <title>Genome Resource of American Ginseng Black Spot Pathogen Alternaria panax.</title>
        <authorList>
            <person name="Qiu C."/>
            <person name="Wang W."/>
            <person name="Liu Z."/>
        </authorList>
    </citation>
    <scope>NUCLEOTIDE SEQUENCE</scope>
    <source>
        <strain evidence="2">BNCC115425</strain>
    </source>
</reference>
<sequence>MSSRKSLERPRHHHHHFGRHRSGSYLSRRSSSFSSATTPDTQPPSNAPPRIFQGTDAVPQNRKVALQRVIDTHQALERKHSDAAQTPTSTSSDRPTSSSSSMSSDLFTSLDFADMSFPDAEVRAFQYLLRRWDPNTYSTPDPDFEAAIMTGPRKQKFEETAIKHFFSRVALWDASAQEKQEAGMTRSVFFFRNRQRRRRSRAKSDVGRMLGGPQEAEEKEDEGLSALKEVTTREGLAQLLWTLVHTDGEMVGLREECTAALKEMYRVTVTGVEGDGP</sequence>
<evidence type="ECO:0000313" key="3">
    <source>
        <dbReference type="Proteomes" id="UP001199106"/>
    </source>
</evidence>